<protein>
    <submittedName>
        <fullName evidence="1">Uncharacterized protein</fullName>
    </submittedName>
</protein>
<dbReference type="AlphaFoldDB" id="A0A4V1IPT3"/>
<organism evidence="1 2">
    <name type="scientific">Blyttiomyces helicus</name>
    <dbReference type="NCBI Taxonomy" id="388810"/>
    <lineage>
        <taxon>Eukaryota</taxon>
        <taxon>Fungi</taxon>
        <taxon>Fungi incertae sedis</taxon>
        <taxon>Chytridiomycota</taxon>
        <taxon>Chytridiomycota incertae sedis</taxon>
        <taxon>Chytridiomycetes</taxon>
        <taxon>Chytridiomycetes incertae sedis</taxon>
        <taxon>Blyttiomyces</taxon>
    </lineage>
</organism>
<evidence type="ECO:0000313" key="2">
    <source>
        <dbReference type="Proteomes" id="UP000269721"/>
    </source>
</evidence>
<proteinExistence type="predicted"/>
<keyword evidence="2" id="KW-1185">Reference proteome</keyword>
<evidence type="ECO:0000313" key="1">
    <source>
        <dbReference type="EMBL" id="RKO84157.1"/>
    </source>
</evidence>
<sequence>MPEEFFCTLPVPIACLLGLFLQGVKYWTHSRTRSESNRVPRVAGVALQANLLGYDLLPPPPSRNGIVRKLSVCIGDVIRRVGTHYVPEVTKEERIGTGRHQKEGAAPQNAVNVSLSDEGKTRDTSSWPPPALQVGRVGDGDGFKFLSSRWGRRVKPQSALIIGACSGVGNGQGGGRAAARMDALELLESNRPKHTQQLDQRGNFDSAPVIVKSLSVNMAQDIDPFCSTLENMIWTCNLRFQCHYISPALVTDSKGTELSAGVVGVKHVPKGPVLLWKRQKQRKTAFLWINNTVSDPGRRGFVKTHLSRVRADGLPGGRMKGAECLRRWG</sequence>
<dbReference type="Proteomes" id="UP000269721">
    <property type="component" value="Unassembled WGS sequence"/>
</dbReference>
<gene>
    <name evidence="1" type="ORF">BDK51DRAFT_31459</name>
</gene>
<accession>A0A4V1IPT3</accession>
<name>A0A4V1IPT3_9FUNG</name>
<dbReference type="EMBL" id="ML000427">
    <property type="protein sequence ID" value="RKO84157.1"/>
    <property type="molecule type" value="Genomic_DNA"/>
</dbReference>
<reference evidence="2" key="1">
    <citation type="journal article" date="2018" name="Nat. Microbiol.">
        <title>Leveraging single-cell genomics to expand the fungal tree of life.</title>
        <authorList>
            <person name="Ahrendt S.R."/>
            <person name="Quandt C.A."/>
            <person name="Ciobanu D."/>
            <person name="Clum A."/>
            <person name="Salamov A."/>
            <person name="Andreopoulos B."/>
            <person name="Cheng J.F."/>
            <person name="Woyke T."/>
            <person name="Pelin A."/>
            <person name="Henrissat B."/>
            <person name="Reynolds N.K."/>
            <person name="Benny G.L."/>
            <person name="Smith M.E."/>
            <person name="James T.Y."/>
            <person name="Grigoriev I.V."/>
        </authorList>
    </citation>
    <scope>NUCLEOTIDE SEQUENCE [LARGE SCALE GENOMIC DNA]</scope>
</reference>